<dbReference type="AlphaFoldDB" id="A0A0F9CB16"/>
<organism evidence="2">
    <name type="scientific">marine sediment metagenome</name>
    <dbReference type="NCBI Taxonomy" id="412755"/>
    <lineage>
        <taxon>unclassified sequences</taxon>
        <taxon>metagenomes</taxon>
        <taxon>ecological metagenomes</taxon>
    </lineage>
</organism>
<evidence type="ECO:0000256" key="1">
    <source>
        <dbReference type="SAM" id="MobiDB-lite"/>
    </source>
</evidence>
<sequence length="86" mass="9091">MGGEGSGRKPGMGSFFSAPKGNVQFSEGQKSKGILDDYAERQNVDTAEGTIQKTPANATDIVNKAYVDDNIPAALTDNSMADSLHR</sequence>
<evidence type="ECO:0000313" key="2">
    <source>
        <dbReference type="EMBL" id="KKK99534.1"/>
    </source>
</evidence>
<proteinExistence type="predicted"/>
<name>A0A0F9CB16_9ZZZZ</name>
<accession>A0A0F9CB16</accession>
<comment type="caution">
    <text evidence="2">The sequence shown here is derived from an EMBL/GenBank/DDBJ whole genome shotgun (WGS) entry which is preliminary data.</text>
</comment>
<feature type="non-terminal residue" evidence="2">
    <location>
        <position position="86"/>
    </location>
</feature>
<protein>
    <submittedName>
        <fullName evidence="2">Uncharacterized protein</fullName>
    </submittedName>
</protein>
<dbReference type="EMBL" id="LAZR01045166">
    <property type="protein sequence ID" value="KKK99534.1"/>
    <property type="molecule type" value="Genomic_DNA"/>
</dbReference>
<feature type="compositionally biased region" description="Gly residues" evidence="1">
    <location>
        <begin position="1"/>
        <end position="10"/>
    </location>
</feature>
<gene>
    <name evidence="2" type="ORF">LCGC14_2631820</name>
</gene>
<feature type="region of interest" description="Disordered" evidence="1">
    <location>
        <begin position="1"/>
        <end position="31"/>
    </location>
</feature>
<reference evidence="2" key="1">
    <citation type="journal article" date="2015" name="Nature">
        <title>Complex archaea that bridge the gap between prokaryotes and eukaryotes.</title>
        <authorList>
            <person name="Spang A."/>
            <person name="Saw J.H."/>
            <person name="Jorgensen S.L."/>
            <person name="Zaremba-Niedzwiedzka K."/>
            <person name="Martijn J."/>
            <person name="Lind A.E."/>
            <person name="van Eijk R."/>
            <person name="Schleper C."/>
            <person name="Guy L."/>
            <person name="Ettema T.J."/>
        </authorList>
    </citation>
    <scope>NUCLEOTIDE SEQUENCE</scope>
</reference>